<gene>
    <name evidence="3" type="ORF">A4X03_0g1605</name>
    <name evidence="2" type="ORF">JKIAZH3_G5258</name>
</gene>
<comment type="caution">
    <text evidence="3">The sequence shown here is derived from an EMBL/GenBank/DDBJ whole genome shotgun (WGS) entry which is preliminary data.</text>
</comment>
<evidence type="ECO:0000256" key="1">
    <source>
        <dbReference type="SAM" id="MobiDB-lite"/>
    </source>
</evidence>
<organism evidence="3 4">
    <name type="scientific">Tilletia caries</name>
    <name type="common">wheat bunt fungus</name>
    <dbReference type="NCBI Taxonomy" id="13290"/>
    <lineage>
        <taxon>Eukaryota</taxon>
        <taxon>Fungi</taxon>
        <taxon>Dikarya</taxon>
        <taxon>Basidiomycota</taxon>
        <taxon>Ustilaginomycotina</taxon>
        <taxon>Exobasidiomycetes</taxon>
        <taxon>Tilletiales</taxon>
        <taxon>Tilletiaceae</taxon>
        <taxon>Tilletia</taxon>
    </lineage>
</organism>
<keyword evidence="5" id="KW-1185">Reference proteome</keyword>
<evidence type="ECO:0000313" key="2">
    <source>
        <dbReference type="EMBL" id="CAD6949284.1"/>
    </source>
</evidence>
<reference evidence="3" key="2">
    <citation type="journal article" date="2019" name="IMA Fungus">
        <title>Genome sequencing and comparison of five Tilletia species to identify candidate genes for the detection of regulated species infecting wheat.</title>
        <authorList>
            <person name="Nguyen H.D.T."/>
            <person name="Sultana T."/>
            <person name="Kesanakurti P."/>
            <person name="Hambleton S."/>
        </authorList>
    </citation>
    <scope>NUCLEOTIDE SEQUENCE</scope>
    <source>
        <strain evidence="3">DAOMC 238032</strain>
    </source>
</reference>
<proteinExistence type="predicted"/>
<feature type="region of interest" description="Disordered" evidence="1">
    <location>
        <begin position="78"/>
        <end position="107"/>
    </location>
</feature>
<feature type="compositionally biased region" description="Polar residues" evidence="1">
    <location>
        <begin position="25"/>
        <end position="37"/>
    </location>
</feature>
<dbReference type="AlphaFoldDB" id="A0A177VAK2"/>
<dbReference type="Proteomes" id="UP000836402">
    <property type="component" value="Unassembled WGS sequence"/>
</dbReference>
<reference evidence="3" key="1">
    <citation type="submission" date="2016-04" db="EMBL/GenBank/DDBJ databases">
        <authorList>
            <person name="Nguyen H.D."/>
            <person name="Kesanakurti P."/>
            <person name="Cullis J."/>
            <person name="Levesque C.A."/>
            <person name="Hambleton S."/>
        </authorList>
    </citation>
    <scope>NUCLEOTIDE SEQUENCE</scope>
    <source>
        <strain evidence="3">DAOMC 238032</strain>
    </source>
</reference>
<evidence type="ECO:0000313" key="5">
    <source>
        <dbReference type="Proteomes" id="UP000836402"/>
    </source>
</evidence>
<accession>A0A177VAK2</accession>
<name>A0A177VAK2_9BASI</name>
<protein>
    <submittedName>
        <fullName evidence="3">Uncharacterized protein</fullName>
    </submittedName>
</protein>
<feature type="region of interest" description="Disordered" evidence="1">
    <location>
        <begin position="1"/>
        <end position="65"/>
    </location>
</feature>
<evidence type="ECO:0000313" key="3">
    <source>
        <dbReference type="EMBL" id="KAE8263539.1"/>
    </source>
</evidence>
<sequence length="107" mass="11123">MSGNSNPGNGDGSFAKQPQEGYVQSVRQGDQTSGQGHNRTESRDTDPGHTEDSSYGSDGIKGTRGFAYVPTNKIKQIASMGGGSSRNTGTAISNDADDEGFYDGQVA</sequence>
<feature type="compositionally biased region" description="Basic and acidic residues" evidence="1">
    <location>
        <begin position="38"/>
        <end position="52"/>
    </location>
</feature>
<dbReference type="EMBL" id="CAJHJG010005318">
    <property type="protein sequence ID" value="CAD6949284.1"/>
    <property type="molecule type" value="Genomic_DNA"/>
</dbReference>
<evidence type="ECO:0000313" key="4">
    <source>
        <dbReference type="Proteomes" id="UP000077671"/>
    </source>
</evidence>
<dbReference type="Proteomes" id="UP000077671">
    <property type="component" value="Unassembled WGS sequence"/>
</dbReference>
<dbReference type="EMBL" id="LWDD02000134">
    <property type="protein sequence ID" value="KAE8263539.1"/>
    <property type="molecule type" value="Genomic_DNA"/>
</dbReference>
<reference evidence="2" key="3">
    <citation type="submission" date="2020-10" db="EMBL/GenBank/DDBJ databases">
        <authorList>
            <person name="Sedaghatjoo S."/>
        </authorList>
    </citation>
    <scope>NUCLEOTIDE SEQUENCE</scope>
    <source>
        <strain evidence="2">AZH3</strain>
    </source>
</reference>